<sequence>MSRIERAMEKAARIRGSAERSPAVDSPAAPVIHRDQPCFECECIEAVIDRALADKHIVTLTEPQSPAAEQYRKLRARILKAAETKDDSINTIMITSSDKKEGKTITAINLAVAMAKVINYPVVLVDADLRNPFVHKYLGIEPEYGLSDYLTGRASLSDILLRTGIGELMLLPGGFPPENPAELLSSERMKNLVNELKIRHRGGYVIFDSSPVLLTSDPLSLGSLMDGVLFIIHAALTSEKSASQAISLIKGCNILGIVFNEVQNYPAKDPYPYNFPEDKDAGRIAGKTKTQGA</sequence>
<feature type="region of interest" description="Disordered" evidence="3">
    <location>
        <begin position="1"/>
        <end position="29"/>
    </location>
</feature>
<dbReference type="GO" id="GO:0004713">
    <property type="term" value="F:protein tyrosine kinase activity"/>
    <property type="evidence" value="ECO:0007669"/>
    <property type="project" value="TreeGrafter"/>
</dbReference>
<protein>
    <recommendedName>
        <fullName evidence="4">CobQ/CobB/MinD/ParA nucleotide binding domain-containing protein</fullName>
    </recommendedName>
</protein>
<dbReference type="Pfam" id="PF01656">
    <property type="entry name" value="CbiA"/>
    <property type="match status" value="1"/>
</dbReference>
<evidence type="ECO:0000256" key="1">
    <source>
        <dbReference type="ARBA" id="ARBA00022741"/>
    </source>
</evidence>
<dbReference type="Gene3D" id="3.40.50.300">
    <property type="entry name" value="P-loop containing nucleotide triphosphate hydrolases"/>
    <property type="match status" value="1"/>
</dbReference>
<dbReference type="GO" id="GO:0005886">
    <property type="term" value="C:plasma membrane"/>
    <property type="evidence" value="ECO:0007669"/>
    <property type="project" value="TreeGrafter"/>
</dbReference>
<dbReference type="GO" id="GO:0005524">
    <property type="term" value="F:ATP binding"/>
    <property type="evidence" value="ECO:0007669"/>
    <property type="project" value="UniProtKB-KW"/>
</dbReference>
<dbReference type="InterPro" id="IPR005702">
    <property type="entry name" value="Wzc-like_C"/>
</dbReference>
<evidence type="ECO:0000256" key="2">
    <source>
        <dbReference type="ARBA" id="ARBA00022840"/>
    </source>
</evidence>
<evidence type="ECO:0000256" key="3">
    <source>
        <dbReference type="SAM" id="MobiDB-lite"/>
    </source>
</evidence>
<dbReference type="InterPro" id="IPR050445">
    <property type="entry name" value="Bact_polysacc_biosynth/exp"/>
</dbReference>
<feature type="compositionally biased region" description="Basic and acidic residues" evidence="3">
    <location>
        <begin position="1"/>
        <end position="18"/>
    </location>
</feature>
<name>A0A3B1CYP8_9ZZZZ</name>
<keyword evidence="2" id="KW-0067">ATP-binding</keyword>
<dbReference type="InterPro" id="IPR002586">
    <property type="entry name" value="CobQ/CobB/MinD/ParA_Nub-bd_dom"/>
</dbReference>
<keyword evidence="1" id="KW-0547">Nucleotide-binding</keyword>
<dbReference type="InterPro" id="IPR027417">
    <property type="entry name" value="P-loop_NTPase"/>
</dbReference>
<dbReference type="SUPFAM" id="SSF52540">
    <property type="entry name" value="P-loop containing nucleoside triphosphate hydrolases"/>
    <property type="match status" value="1"/>
</dbReference>
<gene>
    <name evidence="5" type="ORF">MNBD_NITROSPIRAE02-1574</name>
</gene>
<reference evidence="5" key="1">
    <citation type="submission" date="2018-06" db="EMBL/GenBank/DDBJ databases">
        <authorList>
            <person name="Zhirakovskaya E."/>
        </authorList>
    </citation>
    <scope>NUCLEOTIDE SEQUENCE</scope>
</reference>
<accession>A0A3B1CYP8</accession>
<dbReference type="CDD" id="cd05387">
    <property type="entry name" value="BY-kinase"/>
    <property type="match status" value="1"/>
</dbReference>
<evidence type="ECO:0000259" key="4">
    <source>
        <dbReference type="Pfam" id="PF01656"/>
    </source>
</evidence>
<dbReference type="PANTHER" id="PTHR32309:SF13">
    <property type="entry name" value="FERRIC ENTEROBACTIN TRANSPORT PROTEIN FEPE"/>
    <property type="match status" value="1"/>
</dbReference>
<dbReference type="EMBL" id="UOGH01000059">
    <property type="protein sequence ID" value="VAX27770.1"/>
    <property type="molecule type" value="Genomic_DNA"/>
</dbReference>
<organism evidence="5">
    <name type="scientific">hydrothermal vent metagenome</name>
    <dbReference type="NCBI Taxonomy" id="652676"/>
    <lineage>
        <taxon>unclassified sequences</taxon>
        <taxon>metagenomes</taxon>
        <taxon>ecological metagenomes</taxon>
    </lineage>
</organism>
<feature type="domain" description="CobQ/CobB/MinD/ParA nucleotide binding" evidence="4">
    <location>
        <begin position="92"/>
        <end position="263"/>
    </location>
</feature>
<proteinExistence type="predicted"/>
<evidence type="ECO:0000313" key="5">
    <source>
        <dbReference type="EMBL" id="VAX27770.1"/>
    </source>
</evidence>
<dbReference type="AlphaFoldDB" id="A0A3B1CYP8"/>
<dbReference type="PANTHER" id="PTHR32309">
    <property type="entry name" value="TYROSINE-PROTEIN KINASE"/>
    <property type="match status" value="1"/>
</dbReference>
<dbReference type="NCBIfam" id="TIGR01007">
    <property type="entry name" value="eps_fam"/>
    <property type="match status" value="1"/>
</dbReference>